<organism evidence="2 3">
    <name type="scientific">Amborella trichopoda</name>
    <dbReference type="NCBI Taxonomy" id="13333"/>
    <lineage>
        <taxon>Eukaryota</taxon>
        <taxon>Viridiplantae</taxon>
        <taxon>Streptophyta</taxon>
        <taxon>Embryophyta</taxon>
        <taxon>Tracheophyta</taxon>
        <taxon>Spermatophyta</taxon>
        <taxon>Magnoliopsida</taxon>
        <taxon>Amborellales</taxon>
        <taxon>Amborellaceae</taxon>
        <taxon>Amborella</taxon>
    </lineage>
</organism>
<feature type="region of interest" description="Disordered" evidence="1">
    <location>
        <begin position="1"/>
        <end position="40"/>
    </location>
</feature>
<dbReference type="Gramene" id="ERN10156">
    <property type="protein sequence ID" value="ERN10156"/>
    <property type="gene ID" value="AMTR_s00168p00017430"/>
</dbReference>
<dbReference type="Proteomes" id="UP000017836">
    <property type="component" value="Unassembled WGS sequence"/>
</dbReference>
<evidence type="ECO:0000256" key="1">
    <source>
        <dbReference type="SAM" id="MobiDB-lite"/>
    </source>
</evidence>
<feature type="compositionally biased region" description="Polar residues" evidence="1">
    <location>
        <begin position="8"/>
        <end position="17"/>
    </location>
</feature>
<gene>
    <name evidence="2" type="ORF">AMTR_s00168p00017430</name>
</gene>
<accession>W1PR25</accession>
<sequence length="204" mass="22696">MSRFRLSMQGSNGTFSLRSRGGHGGGGEGSLQPETSGSSRVRPANYSDALMLGPQASRYGAAFLGVYGKRILILFHCSPLNILQILLKGVRFPLFHLLEGRRVMRPRLVLQMNSRAGNKLEEREGVEMKEKARAMIRAMTVEYKGSIKISKEAAKEEEGQAKETPRRRCTMPHWIREVESLVKHSPLSAGPLEVARKGTDFKSN</sequence>
<dbReference type="EMBL" id="KI392963">
    <property type="protein sequence ID" value="ERN10156.1"/>
    <property type="molecule type" value="Genomic_DNA"/>
</dbReference>
<evidence type="ECO:0000313" key="2">
    <source>
        <dbReference type="EMBL" id="ERN10156.1"/>
    </source>
</evidence>
<keyword evidence="3" id="KW-1185">Reference proteome</keyword>
<name>W1PR25_AMBTC</name>
<protein>
    <submittedName>
        <fullName evidence="2">Uncharacterized protein</fullName>
    </submittedName>
</protein>
<proteinExistence type="predicted"/>
<reference evidence="3" key="1">
    <citation type="journal article" date="2013" name="Science">
        <title>The Amborella genome and the evolution of flowering plants.</title>
        <authorList>
            <consortium name="Amborella Genome Project"/>
        </authorList>
    </citation>
    <scope>NUCLEOTIDE SEQUENCE [LARGE SCALE GENOMIC DNA]</scope>
</reference>
<evidence type="ECO:0000313" key="3">
    <source>
        <dbReference type="Proteomes" id="UP000017836"/>
    </source>
</evidence>
<dbReference type="AlphaFoldDB" id="W1PR25"/>
<dbReference type="HOGENOM" id="CLU_1344890_0_0_1"/>